<feature type="compositionally biased region" description="Polar residues" evidence="1">
    <location>
        <begin position="409"/>
        <end position="419"/>
    </location>
</feature>
<proteinExistence type="predicted"/>
<evidence type="ECO:0000313" key="3">
    <source>
        <dbReference type="EMBL" id="KAK1677038.1"/>
    </source>
</evidence>
<keyword evidence="4" id="KW-1185">Reference proteome</keyword>
<dbReference type="InterPro" id="IPR012337">
    <property type="entry name" value="RNaseH-like_sf"/>
</dbReference>
<reference evidence="3" key="1">
    <citation type="submission" date="2023-07" db="EMBL/GenBank/DDBJ databases">
        <title>A chromosome-level genome assembly of Lolium multiflorum.</title>
        <authorList>
            <person name="Chen Y."/>
            <person name="Copetti D."/>
            <person name="Kolliker R."/>
            <person name="Studer B."/>
        </authorList>
    </citation>
    <scope>NUCLEOTIDE SEQUENCE</scope>
    <source>
        <strain evidence="3">02402/16</strain>
        <tissue evidence="3">Leaf</tissue>
    </source>
</reference>
<dbReference type="PANTHER" id="PTHR48475:SF1">
    <property type="entry name" value="RNASE H TYPE-1 DOMAIN-CONTAINING PROTEIN"/>
    <property type="match status" value="1"/>
</dbReference>
<name>A0AAD8T7U1_LOLMU</name>
<comment type="caution">
    <text evidence="3">The sequence shown here is derived from an EMBL/GenBank/DDBJ whole genome shotgun (WGS) entry which is preliminary data.</text>
</comment>
<evidence type="ECO:0000259" key="2">
    <source>
        <dbReference type="Pfam" id="PF13456"/>
    </source>
</evidence>
<dbReference type="Pfam" id="PF13456">
    <property type="entry name" value="RVT_3"/>
    <property type="match status" value="1"/>
</dbReference>
<feature type="region of interest" description="Disordered" evidence="1">
    <location>
        <begin position="409"/>
        <end position="530"/>
    </location>
</feature>
<feature type="domain" description="RNase H type-1" evidence="2">
    <location>
        <begin position="284"/>
        <end position="391"/>
    </location>
</feature>
<dbReference type="GO" id="GO:0004523">
    <property type="term" value="F:RNA-DNA hybrid ribonuclease activity"/>
    <property type="evidence" value="ECO:0007669"/>
    <property type="project" value="InterPro"/>
</dbReference>
<dbReference type="GO" id="GO:0003676">
    <property type="term" value="F:nucleic acid binding"/>
    <property type="evidence" value="ECO:0007669"/>
    <property type="project" value="InterPro"/>
</dbReference>
<protein>
    <recommendedName>
        <fullName evidence="2">RNase H type-1 domain-containing protein</fullName>
    </recommendedName>
</protein>
<dbReference type="EMBL" id="JAUUTY010000002">
    <property type="protein sequence ID" value="KAK1677038.1"/>
    <property type="molecule type" value="Genomic_DNA"/>
</dbReference>
<dbReference type="CDD" id="cd09279">
    <property type="entry name" value="RNase_HI_like"/>
    <property type="match status" value="1"/>
</dbReference>
<dbReference type="InterPro" id="IPR002156">
    <property type="entry name" value="RNaseH_domain"/>
</dbReference>
<dbReference type="SUPFAM" id="SSF53098">
    <property type="entry name" value="Ribonuclease H-like"/>
    <property type="match status" value="1"/>
</dbReference>
<dbReference type="PANTHER" id="PTHR48475">
    <property type="entry name" value="RIBONUCLEASE H"/>
    <property type="match status" value="1"/>
</dbReference>
<sequence>MPGVPRELAEHHLHVRPEAKPVKQPLRRFAEERRKAIGEEIAGLSQPASSWKCCTRTGWRTRSCSTRPNARSACQPAIGYLVSQRGIEANPEKISALEKMELPQCLRTSKVHVLGLLEQPSAVGRRHCPCTSCSRSRTNAVTQADEAFRDLSAYSQPHPSNIAGFNGPCCCTSQPPTEWLALSVVERKEAGERAAGSAPIYYLGECSVEAKLPPLPEGHLACTWRRSSSIISKSIPSRWWPRASEIIGSKDANGRVAKWALVAAHSILYEPSTIKSQILADFFGAGIVITSPKGDRLDYVLQIHFAASNNVAEYEALIHGLKLAKEIGVRRILCFGDSDLVIQQASGEWDARDANMASYRFLVQQLTGFFDGCEFHHVPRANNEAADALSKIGSTRQAIPPGIALQHLQKPSITPSPESDSIFVPADSGAYQPNPPAPQPNPATMQSNPGASQPKSGAYQPNPPATQPNPATIKSNPGALQPKSGAYQPNPPATQPNPATIKSNPGALQPKSGAYQPNPPATQPNPATIKSNPEALTLEAVLVSVFEIRCVPSWAQAFLSYLANGKLPENRVQARQIERRAKAYTIINHQAVQTQRKWGVPAVCRAG</sequence>
<evidence type="ECO:0000256" key="1">
    <source>
        <dbReference type="SAM" id="MobiDB-lite"/>
    </source>
</evidence>
<gene>
    <name evidence="3" type="ORF">QYE76_037886</name>
</gene>
<dbReference type="Proteomes" id="UP001231189">
    <property type="component" value="Unassembled WGS sequence"/>
</dbReference>
<evidence type="ECO:0000313" key="4">
    <source>
        <dbReference type="Proteomes" id="UP001231189"/>
    </source>
</evidence>
<organism evidence="3 4">
    <name type="scientific">Lolium multiflorum</name>
    <name type="common">Italian ryegrass</name>
    <name type="synonym">Lolium perenne subsp. multiflorum</name>
    <dbReference type="NCBI Taxonomy" id="4521"/>
    <lineage>
        <taxon>Eukaryota</taxon>
        <taxon>Viridiplantae</taxon>
        <taxon>Streptophyta</taxon>
        <taxon>Embryophyta</taxon>
        <taxon>Tracheophyta</taxon>
        <taxon>Spermatophyta</taxon>
        <taxon>Magnoliopsida</taxon>
        <taxon>Liliopsida</taxon>
        <taxon>Poales</taxon>
        <taxon>Poaceae</taxon>
        <taxon>BOP clade</taxon>
        <taxon>Pooideae</taxon>
        <taxon>Poodae</taxon>
        <taxon>Poeae</taxon>
        <taxon>Poeae Chloroplast Group 2 (Poeae type)</taxon>
        <taxon>Loliodinae</taxon>
        <taxon>Loliinae</taxon>
        <taxon>Lolium</taxon>
    </lineage>
</organism>
<dbReference type="Gene3D" id="3.30.420.10">
    <property type="entry name" value="Ribonuclease H-like superfamily/Ribonuclease H"/>
    <property type="match status" value="1"/>
</dbReference>
<dbReference type="InterPro" id="IPR036397">
    <property type="entry name" value="RNaseH_sf"/>
</dbReference>
<accession>A0AAD8T7U1</accession>
<dbReference type="AlphaFoldDB" id="A0AAD8T7U1"/>
<feature type="compositionally biased region" description="Polar residues" evidence="1">
    <location>
        <begin position="444"/>
        <end position="455"/>
    </location>
</feature>